<dbReference type="InterPro" id="IPR032687">
    <property type="entry name" value="AraC-type_N"/>
</dbReference>
<dbReference type="SMART" id="SM00342">
    <property type="entry name" value="HTH_ARAC"/>
    <property type="match status" value="1"/>
</dbReference>
<accession>A0ABT2PKT9</accession>
<protein>
    <submittedName>
        <fullName evidence="3">AraC family transcriptional regulator ligand-binding domain-containing protein</fullName>
    </submittedName>
</protein>
<evidence type="ECO:0000313" key="4">
    <source>
        <dbReference type="Proteomes" id="UP001525968"/>
    </source>
</evidence>
<keyword evidence="1" id="KW-0238">DNA-binding</keyword>
<dbReference type="Gene3D" id="1.10.10.60">
    <property type="entry name" value="Homeodomain-like"/>
    <property type="match status" value="1"/>
</dbReference>
<dbReference type="PANTHER" id="PTHR47894:SF4">
    <property type="entry name" value="HTH-TYPE TRANSCRIPTIONAL REGULATOR GADX"/>
    <property type="match status" value="1"/>
</dbReference>
<dbReference type="RefSeq" id="WP_261499477.1">
    <property type="nucleotide sequence ID" value="NZ_JAODYH010000003.1"/>
</dbReference>
<feature type="domain" description="HTH araC/xylS-type" evidence="2">
    <location>
        <begin position="233"/>
        <end position="331"/>
    </location>
</feature>
<reference evidence="3 4" key="1">
    <citation type="submission" date="2022-09" db="EMBL/GenBank/DDBJ databases">
        <title>Draft genome of isolate Be4.</title>
        <authorList>
            <person name="Sanchez-Castro I."/>
            <person name="Martinez-Rodriguez P."/>
            <person name="Descostes M."/>
            <person name="Merroun M."/>
        </authorList>
    </citation>
    <scope>NUCLEOTIDE SEQUENCE [LARGE SCALE GENOMIC DNA]</scope>
    <source>
        <strain evidence="3 4">Be4</strain>
    </source>
</reference>
<dbReference type="Pfam" id="PF12833">
    <property type="entry name" value="HTH_18"/>
    <property type="match status" value="1"/>
</dbReference>
<evidence type="ECO:0000256" key="1">
    <source>
        <dbReference type="ARBA" id="ARBA00023125"/>
    </source>
</evidence>
<proteinExistence type="predicted"/>
<keyword evidence="4" id="KW-1185">Reference proteome</keyword>
<dbReference type="PANTHER" id="PTHR47894">
    <property type="entry name" value="HTH-TYPE TRANSCRIPTIONAL REGULATOR GADX"/>
    <property type="match status" value="1"/>
</dbReference>
<dbReference type="InterPro" id="IPR018060">
    <property type="entry name" value="HTH_AraC"/>
</dbReference>
<gene>
    <name evidence="3" type="ORF">N0K08_07410</name>
</gene>
<dbReference type="EMBL" id="JAODYH010000003">
    <property type="protein sequence ID" value="MCT9810454.1"/>
    <property type="molecule type" value="Genomic_DNA"/>
</dbReference>
<sequence>MAPLTRAACLTNYREVASASGLNPARMLLDAGLNPSVLDEPDLMIPVDAFSRLLQASAVASGNESFGLSMTRSRLLSNLGPVGLLMRDQATLRDALNMLMRYQTALSGTLLIALEERDGMVMIREAVVAGRHQSTRQRVELALGVMMSIIRKLVDNDDWQPRCVCFEHTAPRDLTVHTQVFGHAIEFGHTSNGIICHKADLDTRIPYADPAMARYAQKLINDTVQSPKSQLLGDLRRTILLLLPSGRCSIKTVSEHLGVKPRTVQRRLAEDDQSFSSLINDMRKELVTRYVLESDRSLSEVTEILGFATASSFSRWYGAQFGCSATASRALQA</sequence>
<evidence type="ECO:0000313" key="3">
    <source>
        <dbReference type="EMBL" id="MCT9810454.1"/>
    </source>
</evidence>
<comment type="caution">
    <text evidence="3">The sequence shown here is derived from an EMBL/GenBank/DDBJ whole genome shotgun (WGS) entry which is preliminary data.</text>
</comment>
<dbReference type="Proteomes" id="UP001525968">
    <property type="component" value="Unassembled WGS sequence"/>
</dbReference>
<organism evidence="3 4">
    <name type="scientific">Acidovorax bellezanensis</name>
    <dbReference type="NCBI Taxonomy" id="2976702"/>
    <lineage>
        <taxon>Bacteria</taxon>
        <taxon>Pseudomonadati</taxon>
        <taxon>Pseudomonadota</taxon>
        <taxon>Betaproteobacteria</taxon>
        <taxon>Burkholderiales</taxon>
        <taxon>Comamonadaceae</taxon>
        <taxon>Acidovorax</taxon>
    </lineage>
</organism>
<dbReference type="Pfam" id="PF12625">
    <property type="entry name" value="Arabinose_bd"/>
    <property type="match status" value="1"/>
</dbReference>
<dbReference type="PROSITE" id="PS01124">
    <property type="entry name" value="HTH_ARAC_FAMILY_2"/>
    <property type="match status" value="1"/>
</dbReference>
<name>A0ABT2PKT9_9BURK</name>
<evidence type="ECO:0000259" key="2">
    <source>
        <dbReference type="PROSITE" id="PS01124"/>
    </source>
</evidence>